<sequence>MIGLRPERVDRVLVLGAHCDDIGIGAGGTLLSLCSSRPGLAVDALVCTGGGGDREAEERKALAALCGGADLSCRVLDLPDGRLPAHWSEVKDALERLASTLDPDLVFAPAAHDAHQDHRTLAALVPTVFRDHLVLGYEIPKWDGDLLQPAVFVPLSEECAQAKSRILGECYPSQADRHWFDPETFLGLARVRGVQSRARYAEGFFADKFVLNGGTPCACW</sequence>
<gene>
    <name evidence="2" type="ORF">G443_003531</name>
</gene>
<dbReference type="RefSeq" id="WP_026419644.1">
    <property type="nucleotide sequence ID" value="NZ_AUBJ02000001.1"/>
</dbReference>
<dbReference type="PANTHER" id="PTHR12993">
    <property type="entry name" value="N-ACETYLGLUCOSAMINYL-PHOSPHATIDYLINOSITOL DE-N-ACETYLASE-RELATED"/>
    <property type="match status" value="1"/>
</dbReference>
<dbReference type="Pfam" id="PF02585">
    <property type="entry name" value="PIG-L"/>
    <property type="match status" value="1"/>
</dbReference>
<evidence type="ECO:0000313" key="2">
    <source>
        <dbReference type="EMBL" id="MCP2333261.1"/>
    </source>
</evidence>
<reference evidence="2 3" key="1">
    <citation type="submission" date="2013-07" db="EMBL/GenBank/DDBJ databases">
        <authorList>
            <consortium name="DOE Joint Genome Institute"/>
            <person name="Reeve W."/>
            <person name="Huntemann M."/>
            <person name="Han J."/>
            <person name="Chen A."/>
            <person name="Kyrpides N."/>
            <person name="Mavromatis K."/>
            <person name="Markowitz V."/>
            <person name="Palaniappan K."/>
            <person name="Ivanova N."/>
            <person name="Schaumberg A."/>
            <person name="Pati A."/>
            <person name="Liolios K."/>
            <person name="Nordberg H.P."/>
            <person name="Cantor M.N."/>
            <person name="Hua S.X."/>
            <person name="Woyke T."/>
        </authorList>
    </citation>
    <scope>NUCLEOTIDE SEQUENCE [LARGE SCALE GENOMIC DNA]</scope>
    <source>
        <strain evidence="2 3">DSM 43889</strain>
    </source>
</reference>
<dbReference type="Proteomes" id="UP000791080">
    <property type="component" value="Unassembled WGS sequence"/>
</dbReference>
<dbReference type="PANTHER" id="PTHR12993:SF30">
    <property type="entry name" value="N-ACETYL-ALPHA-D-GLUCOSAMINYL L-MALATE DEACETYLASE 1"/>
    <property type="match status" value="1"/>
</dbReference>
<keyword evidence="3" id="KW-1185">Reference proteome</keyword>
<keyword evidence="1" id="KW-0862">Zinc</keyword>
<dbReference type="EMBL" id="AUBJ02000001">
    <property type="protein sequence ID" value="MCP2333261.1"/>
    <property type="molecule type" value="Genomic_DNA"/>
</dbReference>
<name>A0ABT1JL74_ACTCY</name>
<evidence type="ECO:0000256" key="1">
    <source>
        <dbReference type="ARBA" id="ARBA00022833"/>
    </source>
</evidence>
<dbReference type="InterPro" id="IPR003737">
    <property type="entry name" value="GlcNAc_PI_deacetylase-related"/>
</dbReference>
<organism evidence="2 3">
    <name type="scientific">Actinoalloteichus caeruleus DSM 43889</name>
    <dbReference type="NCBI Taxonomy" id="1120930"/>
    <lineage>
        <taxon>Bacteria</taxon>
        <taxon>Bacillati</taxon>
        <taxon>Actinomycetota</taxon>
        <taxon>Actinomycetes</taxon>
        <taxon>Pseudonocardiales</taxon>
        <taxon>Pseudonocardiaceae</taxon>
        <taxon>Actinoalloteichus</taxon>
        <taxon>Actinoalloteichus cyanogriseus</taxon>
    </lineage>
</organism>
<evidence type="ECO:0000313" key="3">
    <source>
        <dbReference type="Proteomes" id="UP000791080"/>
    </source>
</evidence>
<protein>
    <submittedName>
        <fullName evidence="2">N-acetylglucosaminyl deacetylase, LmbE family</fullName>
    </submittedName>
</protein>
<dbReference type="SUPFAM" id="SSF102588">
    <property type="entry name" value="LmbE-like"/>
    <property type="match status" value="1"/>
</dbReference>
<accession>A0ABT1JL74</accession>
<dbReference type="InterPro" id="IPR024078">
    <property type="entry name" value="LmbE-like_dom_sf"/>
</dbReference>
<comment type="caution">
    <text evidence="2">The sequence shown here is derived from an EMBL/GenBank/DDBJ whole genome shotgun (WGS) entry which is preliminary data.</text>
</comment>
<reference evidence="2 3" key="2">
    <citation type="submission" date="2022-06" db="EMBL/GenBank/DDBJ databases">
        <title>Genomic Encyclopedia of Type Strains, Phase I: the one thousand microbial genomes (KMG-I) project.</title>
        <authorList>
            <person name="Kyrpides N."/>
        </authorList>
    </citation>
    <scope>NUCLEOTIDE SEQUENCE [LARGE SCALE GENOMIC DNA]</scope>
    <source>
        <strain evidence="2 3">DSM 43889</strain>
    </source>
</reference>
<proteinExistence type="predicted"/>
<dbReference type="Gene3D" id="3.40.50.10320">
    <property type="entry name" value="LmbE-like"/>
    <property type="match status" value="1"/>
</dbReference>